<gene>
    <name evidence="2" type="ORF">F2Q69_00021294</name>
</gene>
<evidence type="ECO:0000313" key="3">
    <source>
        <dbReference type="Proteomes" id="UP000712600"/>
    </source>
</evidence>
<protein>
    <submittedName>
        <fullName evidence="2">Uncharacterized protein</fullName>
    </submittedName>
</protein>
<proteinExistence type="predicted"/>
<comment type="caution">
    <text evidence="2">The sequence shown here is derived from an EMBL/GenBank/DDBJ whole genome shotgun (WGS) entry which is preliminary data.</text>
</comment>
<reference evidence="2" key="1">
    <citation type="submission" date="2019-12" db="EMBL/GenBank/DDBJ databases">
        <title>Genome sequencing and annotation of Brassica cretica.</title>
        <authorList>
            <person name="Studholme D.J."/>
            <person name="Sarris P."/>
        </authorList>
    </citation>
    <scope>NUCLEOTIDE SEQUENCE</scope>
    <source>
        <strain evidence="2">PFS-109/04</strain>
        <tissue evidence="2">Leaf</tissue>
    </source>
</reference>
<dbReference type="Proteomes" id="UP000712600">
    <property type="component" value="Unassembled WGS sequence"/>
</dbReference>
<evidence type="ECO:0000256" key="1">
    <source>
        <dbReference type="SAM" id="MobiDB-lite"/>
    </source>
</evidence>
<feature type="compositionally biased region" description="Basic and acidic residues" evidence="1">
    <location>
        <begin position="59"/>
        <end position="73"/>
    </location>
</feature>
<feature type="region of interest" description="Disordered" evidence="1">
    <location>
        <begin position="47"/>
        <end position="73"/>
    </location>
</feature>
<name>A0A8S9Q4U7_BRACR</name>
<organism evidence="2 3">
    <name type="scientific">Brassica cretica</name>
    <name type="common">Mustard</name>
    <dbReference type="NCBI Taxonomy" id="69181"/>
    <lineage>
        <taxon>Eukaryota</taxon>
        <taxon>Viridiplantae</taxon>
        <taxon>Streptophyta</taxon>
        <taxon>Embryophyta</taxon>
        <taxon>Tracheophyta</taxon>
        <taxon>Spermatophyta</taxon>
        <taxon>Magnoliopsida</taxon>
        <taxon>eudicotyledons</taxon>
        <taxon>Gunneridae</taxon>
        <taxon>Pentapetalae</taxon>
        <taxon>rosids</taxon>
        <taxon>malvids</taxon>
        <taxon>Brassicales</taxon>
        <taxon>Brassicaceae</taxon>
        <taxon>Brassiceae</taxon>
        <taxon>Brassica</taxon>
    </lineage>
</organism>
<dbReference type="AlphaFoldDB" id="A0A8S9Q4U7"/>
<dbReference type="EMBL" id="QGKX02001290">
    <property type="protein sequence ID" value="KAF3538755.1"/>
    <property type="molecule type" value="Genomic_DNA"/>
</dbReference>
<evidence type="ECO:0000313" key="2">
    <source>
        <dbReference type="EMBL" id="KAF3538755.1"/>
    </source>
</evidence>
<sequence>MHPLHPIVSVLQIQEAQIEELIIILRLYLNRRQSITKVKALNLLLLGSDKPPATLPNGYEDHQNEKEYGQKQR</sequence>
<accession>A0A8S9Q4U7</accession>